<accession>A0A8S4ADG9</accession>
<dbReference type="GO" id="GO:0005938">
    <property type="term" value="C:cell cortex"/>
    <property type="evidence" value="ECO:0007669"/>
    <property type="project" value="TreeGrafter"/>
</dbReference>
<sequence length="209" mass="23335">MKVTVTFGHTGVVVPCRDGWTVRDLIQQATQRYRKLLEQEGHFLVRTHHVEYCDGGILDPDDILTDLVEDKDKVRTCLLMQCPPDWGLDLMVSLNEPAPALRALTVPPPIWVETLPLSRWELRSPTLPTPSSSDPLRQSGWQCTHRHREEFSGGTNCPLTCPLSTPRWGGFVEHEGCVASSLRGELGDGEGRREMGRTQAEGNGKLKEA</sequence>
<name>A0A8S4ADG9_9TELE</name>
<dbReference type="GO" id="GO:0051301">
    <property type="term" value="P:cell division"/>
    <property type="evidence" value="ECO:0007669"/>
    <property type="project" value="UniProtKB-KW"/>
</dbReference>
<evidence type="ECO:0000256" key="2">
    <source>
        <dbReference type="ARBA" id="ARBA00022737"/>
    </source>
</evidence>
<dbReference type="GO" id="GO:0005912">
    <property type="term" value="C:adherens junction"/>
    <property type="evidence" value="ECO:0007669"/>
    <property type="project" value="TreeGrafter"/>
</dbReference>
<dbReference type="EMBL" id="CAJRST010001113">
    <property type="protein sequence ID" value="CAG5865984.1"/>
    <property type="molecule type" value="Genomic_DNA"/>
</dbReference>
<organism evidence="6 7">
    <name type="scientific">Menidia menidia</name>
    <name type="common">Atlantic silverside</name>
    <dbReference type="NCBI Taxonomy" id="238744"/>
    <lineage>
        <taxon>Eukaryota</taxon>
        <taxon>Metazoa</taxon>
        <taxon>Chordata</taxon>
        <taxon>Craniata</taxon>
        <taxon>Vertebrata</taxon>
        <taxon>Euteleostomi</taxon>
        <taxon>Actinopterygii</taxon>
        <taxon>Neopterygii</taxon>
        <taxon>Teleostei</taxon>
        <taxon>Neoteleostei</taxon>
        <taxon>Acanthomorphata</taxon>
        <taxon>Ovalentaria</taxon>
        <taxon>Atherinomorphae</taxon>
        <taxon>Atheriniformes</taxon>
        <taxon>Atherinopsidae</taxon>
        <taxon>Menidiinae</taxon>
        <taxon>Menidia</taxon>
    </lineage>
</organism>
<dbReference type="Proteomes" id="UP000677803">
    <property type="component" value="Unassembled WGS sequence"/>
</dbReference>
<dbReference type="GO" id="GO:0051660">
    <property type="term" value="P:establishment of centrosome localization"/>
    <property type="evidence" value="ECO:0007669"/>
    <property type="project" value="TreeGrafter"/>
</dbReference>
<feature type="compositionally biased region" description="Basic and acidic residues" evidence="4">
    <location>
        <begin position="185"/>
        <end position="196"/>
    </location>
</feature>
<dbReference type="AlphaFoldDB" id="A0A8S4ADG9"/>
<dbReference type="PANTHER" id="PTHR16484">
    <property type="entry name" value="PARTITIONING DEFECTIVE 3 RELATED"/>
    <property type="match status" value="1"/>
</dbReference>
<keyword evidence="2" id="KW-0677">Repeat</keyword>
<evidence type="ECO:0000313" key="6">
    <source>
        <dbReference type="EMBL" id="CAG5865984.1"/>
    </source>
</evidence>
<feature type="region of interest" description="Disordered" evidence="4">
    <location>
        <begin position="182"/>
        <end position="209"/>
    </location>
</feature>
<dbReference type="GO" id="GO:0035091">
    <property type="term" value="F:phosphatidylinositol binding"/>
    <property type="evidence" value="ECO:0007669"/>
    <property type="project" value="TreeGrafter"/>
</dbReference>
<dbReference type="Gene3D" id="3.10.20.90">
    <property type="entry name" value="Phosphatidylinositol 3-kinase Catalytic Subunit, Chain A, domain 1"/>
    <property type="match status" value="1"/>
</dbReference>
<gene>
    <name evidence="6" type="ORF">MMEN_LOCUS2625</name>
</gene>
<keyword evidence="7" id="KW-1185">Reference proteome</keyword>
<protein>
    <submittedName>
        <fullName evidence="6">(Atlantic silverside) hypothetical protein</fullName>
    </submittedName>
</protein>
<proteinExistence type="predicted"/>
<dbReference type="Pfam" id="PF12053">
    <property type="entry name" value="Par3_HAL_N_term"/>
    <property type="match status" value="1"/>
</dbReference>
<evidence type="ECO:0000313" key="7">
    <source>
        <dbReference type="Proteomes" id="UP000677803"/>
    </source>
</evidence>
<dbReference type="GO" id="GO:0000226">
    <property type="term" value="P:microtubule cytoskeleton organization"/>
    <property type="evidence" value="ECO:0007669"/>
    <property type="project" value="TreeGrafter"/>
</dbReference>
<evidence type="ECO:0000256" key="3">
    <source>
        <dbReference type="ARBA" id="ARBA00023306"/>
    </source>
</evidence>
<keyword evidence="1" id="KW-0132">Cell division</keyword>
<dbReference type="GO" id="GO:0008104">
    <property type="term" value="P:intracellular protein localization"/>
    <property type="evidence" value="ECO:0007669"/>
    <property type="project" value="TreeGrafter"/>
</dbReference>
<dbReference type="GO" id="GO:0043296">
    <property type="term" value="C:apical junction complex"/>
    <property type="evidence" value="ECO:0007669"/>
    <property type="project" value="TreeGrafter"/>
</dbReference>
<reference evidence="6" key="1">
    <citation type="submission" date="2021-05" db="EMBL/GenBank/DDBJ databases">
        <authorList>
            <person name="Tigano A."/>
        </authorList>
    </citation>
    <scope>NUCLEOTIDE SEQUENCE</scope>
</reference>
<dbReference type="GO" id="GO:0016324">
    <property type="term" value="C:apical plasma membrane"/>
    <property type="evidence" value="ECO:0007669"/>
    <property type="project" value="TreeGrafter"/>
</dbReference>
<feature type="domain" description="Par3/HAL N-terminal" evidence="5">
    <location>
        <begin position="1"/>
        <end position="74"/>
    </location>
</feature>
<evidence type="ECO:0000256" key="1">
    <source>
        <dbReference type="ARBA" id="ARBA00022618"/>
    </source>
</evidence>
<evidence type="ECO:0000256" key="4">
    <source>
        <dbReference type="SAM" id="MobiDB-lite"/>
    </source>
</evidence>
<dbReference type="GO" id="GO:0045197">
    <property type="term" value="P:establishment or maintenance of epithelial cell apical/basal polarity"/>
    <property type="evidence" value="ECO:0007669"/>
    <property type="project" value="TreeGrafter"/>
</dbReference>
<dbReference type="InterPro" id="IPR052213">
    <property type="entry name" value="PAR3"/>
</dbReference>
<dbReference type="OrthoDB" id="6264899at2759"/>
<evidence type="ECO:0000259" key="5">
    <source>
        <dbReference type="Pfam" id="PF12053"/>
    </source>
</evidence>
<dbReference type="PANTHER" id="PTHR16484:SF4">
    <property type="entry name" value="PARTITIONING DEFECTIVE 3 HOMOLOG B"/>
    <property type="match status" value="1"/>
</dbReference>
<dbReference type="GO" id="GO:0030010">
    <property type="term" value="P:establishment of cell polarity"/>
    <property type="evidence" value="ECO:0007669"/>
    <property type="project" value="TreeGrafter"/>
</dbReference>
<comment type="caution">
    <text evidence="6">The sequence shown here is derived from an EMBL/GenBank/DDBJ whole genome shotgun (WGS) entry which is preliminary data.</text>
</comment>
<dbReference type="GO" id="GO:0007155">
    <property type="term" value="P:cell adhesion"/>
    <property type="evidence" value="ECO:0007669"/>
    <property type="project" value="TreeGrafter"/>
</dbReference>
<keyword evidence="3" id="KW-0131">Cell cycle</keyword>
<dbReference type="InterPro" id="IPR021922">
    <property type="entry name" value="Par3/HAL_N"/>
</dbReference>